<name>A0ACB9UYJ1_9CETA</name>
<dbReference type="Proteomes" id="UP001057279">
    <property type="component" value="Linkage Group LG08"/>
</dbReference>
<dbReference type="EMBL" id="CM043033">
    <property type="protein sequence ID" value="KAI4582584.1"/>
    <property type="molecule type" value="Genomic_DNA"/>
</dbReference>
<comment type="caution">
    <text evidence="1">The sequence shown here is derived from an EMBL/GenBank/DDBJ whole genome shotgun (WGS) entry which is preliminary data.</text>
</comment>
<evidence type="ECO:0000313" key="1">
    <source>
        <dbReference type="EMBL" id="KAI4582584.1"/>
    </source>
</evidence>
<proteinExistence type="predicted"/>
<protein>
    <submittedName>
        <fullName evidence="1">Uncharacterized protein</fullName>
    </submittedName>
</protein>
<gene>
    <name evidence="1" type="ORF">MJG53_009135</name>
</gene>
<keyword evidence="2" id="KW-1185">Reference proteome</keyword>
<accession>A0ACB9UYJ1</accession>
<evidence type="ECO:0000313" key="2">
    <source>
        <dbReference type="Proteomes" id="UP001057279"/>
    </source>
</evidence>
<organism evidence="1 2">
    <name type="scientific">Ovis ammon polii x Ovis aries</name>
    <dbReference type="NCBI Taxonomy" id="2918886"/>
    <lineage>
        <taxon>Eukaryota</taxon>
        <taxon>Metazoa</taxon>
        <taxon>Chordata</taxon>
        <taxon>Craniata</taxon>
        <taxon>Vertebrata</taxon>
        <taxon>Euteleostomi</taxon>
        <taxon>Mammalia</taxon>
        <taxon>Eutheria</taxon>
        <taxon>Laurasiatheria</taxon>
        <taxon>Artiodactyla</taxon>
        <taxon>Ruminantia</taxon>
        <taxon>Pecora</taxon>
        <taxon>Bovidae</taxon>
        <taxon>Caprinae</taxon>
        <taxon>Ovis</taxon>
    </lineage>
</organism>
<sequence length="1035" mass="113740">MKKVKRSVSFRKGNASKPLSPGSPYAHEVLSSPQTICKFPGKQLGPILGLVVIPGARIDCGQEPCGKTLGPARPDQPQQQPVSIVYPNPRIYTFPPYVVGVFCPLLFIVFSSSSKYWGGAENFLDGNDSTGVAFRHIWDTEQLGSLTQRCPSVPATGLGKMFSKTWLPTRKGMASAVSLQKLDLPTQQRESILQCPVVLTQGPKTKERHLFLFRDWLVVAKQRSSTSYRFEQKLPLSELGVVSCDSEEELDKDEAGRLTPRGGNTIFFTMASKPCVTEFPFGGQNTIMEVSLVLKLIYATSSFFICRWLSLEFIYRTFVSLGELRSKTLNACDMETLIECQSEGNIKEHPLLASCESEDNICQLIEIKKRKKVSNWLFLMRRLSSSSDVSAASEPELKTSLFDQPLSAICSDNTLPGPIQDILTILCLKGPSTEGIFRKAANEKARKELKEELSSGNVVDLRSLPVHLLAVVLKDFLRSIPLKLLSCDLFEEWMGALAKQSEEDRIEALKQVADKLPRPNHLLLKHLVSVLHVISKNSEVNRMDASNLAICIGPNVLSPENEHSLSLEARRDLNDKVKTLVEFLIDNCFEIFGEDFPAHSRIASDDSLEHTDSSDMSTLQNDSAYDSNDPDHDVEPAGSPIAQPPGPPEVAAGGVEPKAPLRPWEPVVSTTARLKGFLGQPERRYSDPSAASSPECLEGRRANPKLTRSQDDFTAVAQAASRFAGEEAEDPFPEEVFPAAEGGAQRPRDLGEQSPTQGSVSPCARVPKAASSGSLDAFSDSSPLASPSSPQRNFFTRHQSFTKAEKSKPNREIKKHSMSFSFASHQRVLTKTRSFGAAKSKGCPQDQEKRGSRKESQLAGRIVQESLSDALGQAALGFNSGAYTLSVEDVFRLVDQRHPGRPPSYEEAVRLQALELASRGGQTVGSLRARVLSLDAGLLPPLPAHPHGDSRNIRGPEPLYGLRRGPGTETWRQSLPDCAPRDAAGQVTVPRTSELQRLRTASETQQKGRQAVLARRCSQPVFDAEQLRFAKESYI</sequence>
<reference evidence="1" key="1">
    <citation type="submission" date="2022-03" db="EMBL/GenBank/DDBJ databases">
        <title>Genomic analyses of argali, domestic sheep and their hybrids provide insights into chromosomal evolution, heterosis and genetic basis of agronomic traits.</title>
        <authorList>
            <person name="Li M."/>
        </authorList>
    </citation>
    <scope>NUCLEOTIDE SEQUENCE</scope>
    <source>
        <strain evidence="1">F1 hybrid</strain>
    </source>
</reference>